<comment type="similarity">
    <text evidence="6">Belongs to the FKBP-type PPIase family. FKBP1 subfamily.</text>
</comment>
<name>A0A4S3JUX5_9EURO</name>
<dbReference type="EMBL" id="SOSA01000023">
    <property type="protein sequence ID" value="THC99205.1"/>
    <property type="molecule type" value="Genomic_DNA"/>
</dbReference>
<evidence type="ECO:0000256" key="4">
    <source>
        <dbReference type="ARBA" id="ARBA00023110"/>
    </source>
</evidence>
<evidence type="ECO:0000256" key="1">
    <source>
        <dbReference type="ARBA" id="ARBA00000971"/>
    </source>
</evidence>
<dbReference type="Gene3D" id="3.10.50.40">
    <property type="match status" value="1"/>
</dbReference>
<sequence length="110" mass="11924">MGVTKTTLKEGNKTDYPKKEDEVEIMYRGCLYDESKSAEHYMGKHSADRGPLKVAIGTGRVIQGWDEGVPQMSLGEKAVLTISGGFPGLIPPNAALVFEVELISINGRKA</sequence>
<protein>
    <recommendedName>
        <fullName evidence="3 7">peptidylprolyl isomerase</fullName>
        <ecNumber evidence="3 7">5.2.1.8</ecNumber>
    </recommendedName>
</protein>
<dbReference type="PANTHER" id="PTHR10516">
    <property type="entry name" value="PEPTIDYL-PROLYL CIS-TRANS ISOMERASE"/>
    <property type="match status" value="1"/>
</dbReference>
<dbReference type="EC" id="5.2.1.8" evidence="3 7"/>
<dbReference type="PROSITE" id="PS50059">
    <property type="entry name" value="FKBP_PPIASE"/>
    <property type="match status" value="1"/>
</dbReference>
<gene>
    <name evidence="9" type="ORF">EYZ11_001293</name>
</gene>
<dbReference type="Proteomes" id="UP000308092">
    <property type="component" value="Unassembled WGS sequence"/>
</dbReference>
<dbReference type="AlphaFoldDB" id="A0A4S3JUX5"/>
<dbReference type="Pfam" id="PF00254">
    <property type="entry name" value="FKBP_C"/>
    <property type="match status" value="1"/>
</dbReference>
<reference evidence="9 10" key="1">
    <citation type="submission" date="2019-03" db="EMBL/GenBank/DDBJ databases">
        <title>The genome sequence of a newly discovered highly antifungal drug resistant Aspergillus species, Aspergillus tanneri NIH 1004.</title>
        <authorList>
            <person name="Mounaud S."/>
            <person name="Singh I."/>
            <person name="Joardar V."/>
            <person name="Pakala S."/>
            <person name="Pakala S."/>
            <person name="Venepally P."/>
            <person name="Hoover J."/>
            <person name="Nierman W."/>
            <person name="Chung J."/>
            <person name="Losada L."/>
        </authorList>
    </citation>
    <scope>NUCLEOTIDE SEQUENCE [LARGE SCALE GENOMIC DNA]</scope>
    <source>
        <strain evidence="9 10">NIH1004</strain>
    </source>
</reference>
<dbReference type="STRING" id="1220188.A0A4S3JUX5"/>
<dbReference type="VEuPathDB" id="FungiDB:EYZ11_001293"/>
<keyword evidence="10" id="KW-1185">Reference proteome</keyword>
<feature type="domain" description="PPIase FKBP-type" evidence="8">
    <location>
        <begin position="20"/>
        <end position="106"/>
    </location>
</feature>
<evidence type="ECO:0000313" key="10">
    <source>
        <dbReference type="Proteomes" id="UP000308092"/>
    </source>
</evidence>
<dbReference type="GO" id="GO:0005737">
    <property type="term" value="C:cytoplasm"/>
    <property type="evidence" value="ECO:0007669"/>
    <property type="project" value="TreeGrafter"/>
</dbReference>
<dbReference type="InterPro" id="IPR046357">
    <property type="entry name" value="PPIase_dom_sf"/>
</dbReference>
<evidence type="ECO:0000256" key="3">
    <source>
        <dbReference type="ARBA" id="ARBA00013194"/>
    </source>
</evidence>
<comment type="catalytic activity">
    <reaction evidence="1 7">
        <text>[protein]-peptidylproline (omega=180) = [protein]-peptidylproline (omega=0)</text>
        <dbReference type="Rhea" id="RHEA:16237"/>
        <dbReference type="Rhea" id="RHEA-COMP:10747"/>
        <dbReference type="Rhea" id="RHEA-COMP:10748"/>
        <dbReference type="ChEBI" id="CHEBI:83833"/>
        <dbReference type="ChEBI" id="CHEBI:83834"/>
        <dbReference type="EC" id="5.2.1.8"/>
    </reaction>
</comment>
<evidence type="ECO:0000256" key="7">
    <source>
        <dbReference type="PROSITE-ProRule" id="PRU00277"/>
    </source>
</evidence>
<comment type="caution">
    <text evidence="9">The sequence shown here is derived from an EMBL/GenBank/DDBJ whole genome shotgun (WGS) entry which is preliminary data.</text>
</comment>
<evidence type="ECO:0000259" key="8">
    <source>
        <dbReference type="PROSITE" id="PS50059"/>
    </source>
</evidence>
<keyword evidence="4 7" id="KW-0697">Rotamase</keyword>
<dbReference type="InterPro" id="IPR050689">
    <property type="entry name" value="FKBP-type_PPIase"/>
</dbReference>
<evidence type="ECO:0000256" key="5">
    <source>
        <dbReference type="ARBA" id="ARBA00023235"/>
    </source>
</evidence>
<dbReference type="SUPFAM" id="SSF54534">
    <property type="entry name" value="FKBP-like"/>
    <property type="match status" value="1"/>
</dbReference>
<dbReference type="GO" id="GO:0003755">
    <property type="term" value="F:peptidyl-prolyl cis-trans isomerase activity"/>
    <property type="evidence" value="ECO:0007669"/>
    <property type="project" value="UniProtKB-KW"/>
</dbReference>
<proteinExistence type="inferred from homology"/>
<evidence type="ECO:0000256" key="2">
    <source>
        <dbReference type="ARBA" id="ARBA00002388"/>
    </source>
</evidence>
<dbReference type="InterPro" id="IPR001179">
    <property type="entry name" value="PPIase_FKBP_dom"/>
</dbReference>
<evidence type="ECO:0000256" key="6">
    <source>
        <dbReference type="ARBA" id="ARBA00038106"/>
    </source>
</evidence>
<evidence type="ECO:0000313" key="9">
    <source>
        <dbReference type="EMBL" id="THC99205.1"/>
    </source>
</evidence>
<accession>A0A4S3JUX5</accession>
<keyword evidence="5 7" id="KW-0413">Isomerase</keyword>
<dbReference type="PANTHER" id="PTHR10516:SF443">
    <property type="entry name" value="FK506-BINDING PROTEIN 59-RELATED"/>
    <property type="match status" value="1"/>
</dbReference>
<organism evidence="9 10">
    <name type="scientific">Aspergillus tanneri</name>
    <dbReference type="NCBI Taxonomy" id="1220188"/>
    <lineage>
        <taxon>Eukaryota</taxon>
        <taxon>Fungi</taxon>
        <taxon>Dikarya</taxon>
        <taxon>Ascomycota</taxon>
        <taxon>Pezizomycotina</taxon>
        <taxon>Eurotiomycetes</taxon>
        <taxon>Eurotiomycetidae</taxon>
        <taxon>Eurotiales</taxon>
        <taxon>Aspergillaceae</taxon>
        <taxon>Aspergillus</taxon>
        <taxon>Aspergillus subgen. Circumdati</taxon>
    </lineage>
</organism>
<comment type="function">
    <text evidence="2">PPIases accelerate the folding of proteins. It catalyzes the cis-trans isomerization of proline imidic peptide bonds in oligopeptides.</text>
</comment>